<dbReference type="EMBL" id="CP015402">
    <property type="protein sequence ID" value="ANU63890.1"/>
    <property type="molecule type" value="Genomic_DNA"/>
</dbReference>
<dbReference type="KEGG" id="pary:A4V02_09225"/>
<dbReference type="EMBL" id="SRYD01000008">
    <property type="protein sequence ID" value="TGY75758.1"/>
    <property type="molecule type" value="Genomic_DNA"/>
</dbReference>
<dbReference type="Proteomes" id="UP000306630">
    <property type="component" value="Unassembled WGS sequence"/>
</dbReference>
<proteinExistence type="predicted"/>
<dbReference type="OrthoDB" id="1421698at2"/>
<gene>
    <name evidence="1" type="ORF">A4V02_09225</name>
    <name evidence="2" type="ORF">E5333_02860</name>
</gene>
<keyword evidence="3" id="KW-1185">Reference proteome</keyword>
<accession>A0A1Z2XHV5</accession>
<evidence type="ECO:0000313" key="4">
    <source>
        <dbReference type="Proteomes" id="UP000306630"/>
    </source>
</evidence>
<protein>
    <submittedName>
        <fullName evidence="1">Haloacid dehalogenase-like hydrolase</fullName>
    </submittedName>
</protein>
<dbReference type="InterPro" id="IPR023214">
    <property type="entry name" value="HAD_sf"/>
</dbReference>
<dbReference type="InterPro" id="IPR036412">
    <property type="entry name" value="HAD-like_sf"/>
</dbReference>
<sequence length="194" mass="21554">MTRKAIAVDLDGTLCLRNTFNIFLRQLVYAHRFRLLRLAELCAWIGARRLRLISHARMKRHILGRFCPPSPALVDSVVDTVWRHANPEVTALVDRCRREGYATILATAAPEAYASAIARRFGLEYCIATPQPDSGKAWGEARGCAKRDAVVRLAEEKSLVLDIAVSDHADDMPLLEAAATAILVELPVGNLRRI</sequence>
<reference evidence="3" key="1">
    <citation type="submission" date="2016-04" db="EMBL/GenBank/DDBJ databases">
        <title>Complete Genome Sequences of Twelve Strains of a Stable Defined Moderately Diverse Mouse Microbiota 2 (sDMDMm2).</title>
        <authorList>
            <person name="Uchimura Y."/>
            <person name="Wyss M."/>
            <person name="Brugiroux S."/>
            <person name="Limenitakis J.P."/>
            <person name="Stecher B."/>
            <person name="McCoy K.D."/>
            <person name="Macpherson A.J."/>
        </authorList>
    </citation>
    <scope>NUCLEOTIDE SEQUENCE [LARGE SCALE GENOMIC DNA]</scope>
    <source>
        <strain evidence="3">YL27</strain>
    </source>
</reference>
<reference evidence="2 4" key="3">
    <citation type="submission" date="2019-04" db="EMBL/GenBank/DDBJ databases">
        <title>Microbes associate with the intestines of laboratory mice.</title>
        <authorList>
            <person name="Navarre W."/>
            <person name="Wong E."/>
            <person name="Huang K."/>
            <person name="Tropini C."/>
            <person name="Ng K."/>
            <person name="Yu B."/>
        </authorList>
    </citation>
    <scope>NUCLEOTIDE SEQUENCE [LARGE SCALE GENOMIC DNA]</scope>
    <source>
        <strain evidence="2 4">NM06_A21</strain>
    </source>
</reference>
<name>A0A1B1SAR6_9BACT</name>
<keyword evidence="1" id="KW-0378">Hydrolase</keyword>
<dbReference type="GO" id="GO:0016787">
    <property type="term" value="F:hydrolase activity"/>
    <property type="evidence" value="ECO:0007669"/>
    <property type="project" value="UniProtKB-KW"/>
</dbReference>
<evidence type="ECO:0000313" key="1">
    <source>
        <dbReference type="EMBL" id="ANU63890.1"/>
    </source>
</evidence>
<reference evidence="1" key="2">
    <citation type="submission" date="2017-04" db="EMBL/GenBank/DDBJ databases">
        <title>Complete Genome Sequences of Twelve Strains of a Stable Defined Moderately Diverse Mouse Microbiota 2 (sDMDMm2).</title>
        <authorList>
            <person name="Uchimura Y."/>
            <person name="Wyss M."/>
            <person name="Brugiroux S."/>
            <person name="Limenitakis J.P."/>
            <person name="Stecher B."/>
            <person name="McCoy K.D."/>
            <person name="Macpherson A.J."/>
        </authorList>
    </citation>
    <scope>NUCLEOTIDE SEQUENCE</scope>
    <source>
        <strain evidence="1">YL27</strain>
    </source>
</reference>
<dbReference type="NCBIfam" id="TIGR01488">
    <property type="entry name" value="HAD-SF-IB"/>
    <property type="match status" value="1"/>
</dbReference>
<organism evidence="1 3">
    <name type="scientific">Muribaculum intestinale</name>
    <dbReference type="NCBI Taxonomy" id="1796646"/>
    <lineage>
        <taxon>Bacteria</taxon>
        <taxon>Pseudomonadati</taxon>
        <taxon>Bacteroidota</taxon>
        <taxon>Bacteroidia</taxon>
        <taxon>Bacteroidales</taxon>
        <taxon>Muribaculaceae</taxon>
        <taxon>Muribaculum</taxon>
    </lineage>
</organism>
<dbReference type="STRING" id="1796646.A4V02_09225"/>
<evidence type="ECO:0000313" key="3">
    <source>
        <dbReference type="Proteomes" id="UP000186351"/>
    </source>
</evidence>
<dbReference type="RefSeq" id="WP_068961188.1">
    <property type="nucleotide sequence ID" value="NZ_CAJTAP010000003.1"/>
</dbReference>
<dbReference type="Proteomes" id="UP000186351">
    <property type="component" value="Chromosome"/>
</dbReference>
<accession>A0A1B1SAR6</accession>
<evidence type="ECO:0000313" key="2">
    <source>
        <dbReference type="EMBL" id="TGY75758.1"/>
    </source>
</evidence>
<dbReference type="Gene3D" id="3.40.50.1000">
    <property type="entry name" value="HAD superfamily/HAD-like"/>
    <property type="match status" value="1"/>
</dbReference>
<dbReference type="Pfam" id="PF12710">
    <property type="entry name" value="HAD"/>
    <property type="match status" value="1"/>
</dbReference>
<dbReference type="SUPFAM" id="SSF56784">
    <property type="entry name" value="HAD-like"/>
    <property type="match status" value="1"/>
</dbReference>
<dbReference type="GeneID" id="65537048"/>
<dbReference type="AlphaFoldDB" id="A0A1B1SAR6"/>